<accession>A0A7S3QMA5</accession>
<sequence length="267" mass="29599">MAHWHVICRDLAADPRLCPGTPLNRRLKEDGWSIASPTDLVHGIFDTKFKLNVDRMGLDPQSIRDICAWIIEILHYRQCAADLRTEQVVDQSDVGHRPSFGAPIGNMRAYAWRMFSSKAAALPSVPIDEDEQAQGWVRRHYEHELQVQSISPRPQLQEGREAATSARGQPFQRRQSEGSSASISTLDEGTQHASDWSGRGTNAGPARASTGLDEFAAGFQAAANYLLLGEQGNKEEDDAVTLPHYQLLRLLDLLSQLLPYRASDAAT</sequence>
<evidence type="ECO:0000256" key="1">
    <source>
        <dbReference type="SAM" id="MobiDB-lite"/>
    </source>
</evidence>
<dbReference type="AlphaFoldDB" id="A0A7S3QMA5"/>
<organism evidence="2">
    <name type="scientific">Dunaliella tertiolecta</name>
    <name type="common">Green alga</name>
    <dbReference type="NCBI Taxonomy" id="3047"/>
    <lineage>
        <taxon>Eukaryota</taxon>
        <taxon>Viridiplantae</taxon>
        <taxon>Chlorophyta</taxon>
        <taxon>core chlorophytes</taxon>
        <taxon>Chlorophyceae</taxon>
        <taxon>CS clade</taxon>
        <taxon>Chlamydomonadales</taxon>
        <taxon>Dunaliellaceae</taxon>
        <taxon>Dunaliella</taxon>
    </lineage>
</organism>
<dbReference type="EMBL" id="HBIP01004698">
    <property type="protein sequence ID" value="CAE0487250.1"/>
    <property type="molecule type" value="Transcribed_RNA"/>
</dbReference>
<reference evidence="2" key="1">
    <citation type="submission" date="2021-01" db="EMBL/GenBank/DDBJ databases">
        <authorList>
            <person name="Corre E."/>
            <person name="Pelletier E."/>
            <person name="Niang G."/>
            <person name="Scheremetjew M."/>
            <person name="Finn R."/>
            <person name="Kale V."/>
            <person name="Holt S."/>
            <person name="Cochrane G."/>
            <person name="Meng A."/>
            <person name="Brown T."/>
            <person name="Cohen L."/>
        </authorList>
    </citation>
    <scope>NUCLEOTIDE SEQUENCE</scope>
    <source>
        <strain evidence="2">CCMP1320</strain>
    </source>
</reference>
<protein>
    <submittedName>
        <fullName evidence="2">Uncharacterized protein</fullName>
    </submittedName>
</protein>
<name>A0A7S3QMA5_DUNTE</name>
<evidence type="ECO:0000313" key="2">
    <source>
        <dbReference type="EMBL" id="CAE0487250.1"/>
    </source>
</evidence>
<gene>
    <name evidence="2" type="ORF">DTER00134_LOCUS2296</name>
</gene>
<feature type="region of interest" description="Disordered" evidence="1">
    <location>
        <begin position="147"/>
        <end position="209"/>
    </location>
</feature>
<proteinExistence type="predicted"/>
<feature type="compositionally biased region" description="Polar residues" evidence="1">
    <location>
        <begin position="177"/>
        <end position="194"/>
    </location>
</feature>